<gene>
    <name evidence="2" type="ORF">BDN70DRAFT_875013</name>
</gene>
<protein>
    <submittedName>
        <fullName evidence="2">Uncharacterized protein</fullName>
    </submittedName>
</protein>
<sequence>MVEYAMLNVNFFLSGYLGILGTLFRYRETLCELVATFNMRQEIGKNRVNAHDLMDLEMVRNPQGIQFFNPSAVDREYTAPVQVSVEKTIRFDTA</sequence>
<dbReference type="AlphaFoldDB" id="A0A9P5ZAK2"/>
<evidence type="ECO:0000313" key="2">
    <source>
        <dbReference type="EMBL" id="KAF9482461.1"/>
    </source>
</evidence>
<keyword evidence="1" id="KW-0812">Transmembrane</keyword>
<evidence type="ECO:0000313" key="3">
    <source>
        <dbReference type="Proteomes" id="UP000807469"/>
    </source>
</evidence>
<dbReference type="EMBL" id="MU155165">
    <property type="protein sequence ID" value="KAF9482461.1"/>
    <property type="molecule type" value="Genomic_DNA"/>
</dbReference>
<keyword evidence="1" id="KW-0472">Membrane</keyword>
<accession>A0A9P5ZAK2</accession>
<proteinExistence type="predicted"/>
<evidence type="ECO:0000256" key="1">
    <source>
        <dbReference type="SAM" id="Phobius"/>
    </source>
</evidence>
<name>A0A9P5ZAK2_9AGAR</name>
<reference evidence="2" key="1">
    <citation type="submission" date="2020-11" db="EMBL/GenBank/DDBJ databases">
        <authorList>
            <consortium name="DOE Joint Genome Institute"/>
            <person name="Ahrendt S."/>
            <person name="Riley R."/>
            <person name="Andreopoulos W."/>
            <person name="Labutti K."/>
            <person name="Pangilinan J."/>
            <person name="Ruiz-Duenas F.J."/>
            <person name="Barrasa J.M."/>
            <person name="Sanchez-Garcia M."/>
            <person name="Camarero S."/>
            <person name="Miyauchi S."/>
            <person name="Serrano A."/>
            <person name="Linde D."/>
            <person name="Babiker R."/>
            <person name="Drula E."/>
            <person name="Ayuso-Fernandez I."/>
            <person name="Pacheco R."/>
            <person name="Padilla G."/>
            <person name="Ferreira P."/>
            <person name="Barriuso J."/>
            <person name="Kellner H."/>
            <person name="Castanera R."/>
            <person name="Alfaro M."/>
            <person name="Ramirez L."/>
            <person name="Pisabarro A.G."/>
            <person name="Kuo A."/>
            <person name="Tritt A."/>
            <person name="Lipzen A."/>
            <person name="He G."/>
            <person name="Yan M."/>
            <person name="Ng V."/>
            <person name="Cullen D."/>
            <person name="Martin F."/>
            <person name="Rosso M.-N."/>
            <person name="Henrissat B."/>
            <person name="Hibbett D."/>
            <person name="Martinez A.T."/>
            <person name="Grigoriev I.V."/>
        </authorList>
    </citation>
    <scope>NUCLEOTIDE SEQUENCE</scope>
    <source>
        <strain evidence="2">CIRM-BRFM 674</strain>
    </source>
</reference>
<organism evidence="2 3">
    <name type="scientific">Pholiota conissans</name>
    <dbReference type="NCBI Taxonomy" id="109636"/>
    <lineage>
        <taxon>Eukaryota</taxon>
        <taxon>Fungi</taxon>
        <taxon>Dikarya</taxon>
        <taxon>Basidiomycota</taxon>
        <taxon>Agaricomycotina</taxon>
        <taxon>Agaricomycetes</taxon>
        <taxon>Agaricomycetidae</taxon>
        <taxon>Agaricales</taxon>
        <taxon>Agaricineae</taxon>
        <taxon>Strophariaceae</taxon>
        <taxon>Pholiota</taxon>
    </lineage>
</organism>
<comment type="caution">
    <text evidence="2">The sequence shown here is derived from an EMBL/GenBank/DDBJ whole genome shotgun (WGS) entry which is preliminary data.</text>
</comment>
<keyword evidence="1" id="KW-1133">Transmembrane helix</keyword>
<dbReference type="Proteomes" id="UP000807469">
    <property type="component" value="Unassembled WGS sequence"/>
</dbReference>
<keyword evidence="3" id="KW-1185">Reference proteome</keyword>
<feature type="transmembrane region" description="Helical" evidence="1">
    <location>
        <begin position="6"/>
        <end position="24"/>
    </location>
</feature>